<dbReference type="Proteomes" id="UP001153332">
    <property type="component" value="Unassembled WGS sequence"/>
</dbReference>
<keyword evidence="2" id="KW-1185">Reference proteome</keyword>
<accession>A0ACC2JXM0</accession>
<comment type="caution">
    <text evidence="1">The sequence shown here is derived from an EMBL/GenBank/DDBJ whole genome shotgun (WGS) entry which is preliminary data.</text>
</comment>
<dbReference type="EMBL" id="JAPUUL010000188">
    <property type="protein sequence ID" value="KAJ8132042.1"/>
    <property type="molecule type" value="Genomic_DNA"/>
</dbReference>
<gene>
    <name evidence="1" type="ORF">O1611_g1579</name>
</gene>
<name>A0ACC2JXM0_9PEZI</name>
<proteinExistence type="predicted"/>
<sequence>MDLATQNAVDYQALQNSDSWNIREALERSGRSWDSLCACQCRLCRLIEQVGLVALGGRYTNFGESDHKLHRPNISEKTFVNIDKRREPSLAPAGLIVWSTTMSWFELFKDAEDRSDFKVEGHSFRPGIPFGLGTNSEGTFRRAKRWLDQCVANHDCRQKHFDRRPKRLLNIRGDQIHLVETDDTEYKYVCLSHRWGGPEHRRLASTAITVQRHMNGIKWEDVPKTFQDAVTICRRLKVDYLWIDTLCILQECPGLTETQIEETKEDFVKENLAMASIYSGSYFTISADISKHMDSGIFTSPDPRRQSNPLCHGFTVKNDNGQTSNVYATVSYQHSQHRTNLETRGWTLQESIIPARVLHFGERDVTWRCREKHTCECGYISQVGIVSSWRTKLGKLARPPPEDLGGRIKWWYDVVSLYMPRELSRKNDKLPALSGLAQIYRNETKYTYMAGLWEETLYHELCWYHDITYNTSAPLRVGPFGAWKYYRAPTWSWASIDYPDDYSYRLCSFTVFGTITDKRLRACNIIKAVCQPRTSDLTGEVRPDCYIELEARLFSATIQLGDPFGEESGIEFTAPPWTLGNIEDTEINVGYCFPDCRMKDDDLKVGDEVYYAPITEAVHQHYSTGYCLVLKLVEGQRYRRVGLCVMHRGNHYETDNPEWQRGEEAGDHASRFHVKNSTLQIEKILRDFAHRNSNTLERLWTMDVRTRKGDDLFSHAAWIRRNFMSNTSYPLPVWKNFRGDVYVVRMPSPMNPRGNRGLGVDSSAGGNSRRGRHMGKD</sequence>
<evidence type="ECO:0000313" key="1">
    <source>
        <dbReference type="EMBL" id="KAJ8132042.1"/>
    </source>
</evidence>
<protein>
    <submittedName>
        <fullName evidence="1">Uncharacterized protein</fullName>
    </submittedName>
</protein>
<organism evidence="1 2">
    <name type="scientific">Lasiodiplodia mahajangana</name>
    <dbReference type="NCBI Taxonomy" id="1108764"/>
    <lineage>
        <taxon>Eukaryota</taxon>
        <taxon>Fungi</taxon>
        <taxon>Dikarya</taxon>
        <taxon>Ascomycota</taxon>
        <taxon>Pezizomycotina</taxon>
        <taxon>Dothideomycetes</taxon>
        <taxon>Dothideomycetes incertae sedis</taxon>
        <taxon>Botryosphaeriales</taxon>
        <taxon>Botryosphaeriaceae</taxon>
        <taxon>Lasiodiplodia</taxon>
    </lineage>
</organism>
<reference evidence="1" key="1">
    <citation type="submission" date="2022-12" db="EMBL/GenBank/DDBJ databases">
        <title>Genome Sequence of Lasiodiplodia mahajangana.</title>
        <authorList>
            <person name="Buettner E."/>
        </authorList>
    </citation>
    <scope>NUCLEOTIDE SEQUENCE</scope>
    <source>
        <strain evidence="1">VT137</strain>
    </source>
</reference>
<evidence type="ECO:0000313" key="2">
    <source>
        <dbReference type="Proteomes" id="UP001153332"/>
    </source>
</evidence>